<dbReference type="Proteomes" id="UP001165289">
    <property type="component" value="Unassembled WGS sequence"/>
</dbReference>
<keyword evidence="3" id="KW-0677">Repeat</keyword>
<dbReference type="InterPro" id="IPR052323">
    <property type="entry name" value="LRP2-binding"/>
</dbReference>
<comment type="caution">
    <text evidence="7">The sequence shown here is derived from an EMBL/GenBank/DDBJ whole genome shotgun (WGS) entry which is preliminary data.</text>
</comment>
<protein>
    <recommendedName>
        <fullName evidence="6">LRP2-binding protein</fullName>
    </recommendedName>
</protein>
<gene>
    <name evidence="7" type="ORF">LOD99_1237</name>
</gene>
<dbReference type="Gene3D" id="1.25.40.10">
    <property type="entry name" value="Tetratricopeptide repeat domain"/>
    <property type="match status" value="1"/>
</dbReference>
<dbReference type="InterPro" id="IPR006597">
    <property type="entry name" value="Sel1-like"/>
</dbReference>
<keyword evidence="4" id="KW-0802">TPR repeat</keyword>
<proteinExistence type="predicted"/>
<organism evidence="7 8">
    <name type="scientific">Oopsacas minuta</name>
    <dbReference type="NCBI Taxonomy" id="111878"/>
    <lineage>
        <taxon>Eukaryota</taxon>
        <taxon>Metazoa</taxon>
        <taxon>Porifera</taxon>
        <taxon>Hexactinellida</taxon>
        <taxon>Hexasterophora</taxon>
        <taxon>Lyssacinosida</taxon>
        <taxon>Leucopsacidae</taxon>
        <taxon>Oopsacas</taxon>
    </lineage>
</organism>
<accession>A0AAV7K887</accession>
<dbReference type="PANTHER" id="PTHR44554">
    <property type="entry name" value="LRP2-BINDING PROTEIN"/>
    <property type="match status" value="1"/>
</dbReference>
<comment type="subcellular location">
    <subcellularLocation>
        <location evidence="1">Cytoplasm</location>
    </subcellularLocation>
</comment>
<sequence length="311" mass="35080">MVDEIDEPVWLKQLEHLCELGLPQAHFQMGQYLCDNGSFSEAFDSFSKGTDLGSKDSEYQVGVMLFEGLGTEQNSKRGIELMKRIADTADSTTDHLRPNAQFHIGKAYYEGYGVWPDHKRAAEYWLLASEAGNVEAMNMLGFFYTRPDTFDIKKAFHWHRLAARGGSVESLSVLGVFLTEGQGSSRDLAQAFRCLESAADQGSAYAKGQLVYAYYIGQFYQKTKEKALEMLKFESKEEVIEEARKLKFRTHLACSGVSLAYFLLARCLSRGIAKPEGEFENLSSEKLYSKAHHFDREMAAQLQKLVTHGKI</sequence>
<evidence type="ECO:0000313" key="7">
    <source>
        <dbReference type="EMBL" id="KAI6656441.1"/>
    </source>
</evidence>
<dbReference type="SMART" id="SM00671">
    <property type="entry name" value="SEL1"/>
    <property type="match status" value="5"/>
</dbReference>
<comment type="function">
    <text evidence="5">May act as an adapter that regulates LRP2 function.</text>
</comment>
<name>A0AAV7K887_9METZ</name>
<dbReference type="AlphaFoldDB" id="A0AAV7K887"/>
<dbReference type="Pfam" id="PF08238">
    <property type="entry name" value="Sel1"/>
    <property type="match status" value="5"/>
</dbReference>
<evidence type="ECO:0000256" key="5">
    <source>
        <dbReference type="ARBA" id="ARBA00037614"/>
    </source>
</evidence>
<keyword evidence="2" id="KW-0963">Cytoplasm</keyword>
<keyword evidence="8" id="KW-1185">Reference proteome</keyword>
<evidence type="ECO:0000256" key="6">
    <source>
        <dbReference type="ARBA" id="ARBA00039954"/>
    </source>
</evidence>
<dbReference type="InterPro" id="IPR011990">
    <property type="entry name" value="TPR-like_helical_dom_sf"/>
</dbReference>
<dbReference type="EMBL" id="JAKMXF010000144">
    <property type="protein sequence ID" value="KAI6656441.1"/>
    <property type="molecule type" value="Genomic_DNA"/>
</dbReference>
<evidence type="ECO:0000256" key="1">
    <source>
        <dbReference type="ARBA" id="ARBA00004496"/>
    </source>
</evidence>
<evidence type="ECO:0000256" key="3">
    <source>
        <dbReference type="ARBA" id="ARBA00022737"/>
    </source>
</evidence>
<evidence type="ECO:0000256" key="2">
    <source>
        <dbReference type="ARBA" id="ARBA00022490"/>
    </source>
</evidence>
<evidence type="ECO:0000313" key="8">
    <source>
        <dbReference type="Proteomes" id="UP001165289"/>
    </source>
</evidence>
<dbReference type="PANTHER" id="PTHR44554:SF1">
    <property type="entry name" value="LRP2-BINDING PROTEIN"/>
    <property type="match status" value="1"/>
</dbReference>
<evidence type="ECO:0000256" key="4">
    <source>
        <dbReference type="ARBA" id="ARBA00022803"/>
    </source>
</evidence>
<reference evidence="7 8" key="1">
    <citation type="journal article" date="2023" name="BMC Biol.">
        <title>The compact genome of the sponge Oopsacas minuta (Hexactinellida) is lacking key metazoan core genes.</title>
        <authorList>
            <person name="Santini S."/>
            <person name="Schenkelaars Q."/>
            <person name="Jourda C."/>
            <person name="Duchesne M."/>
            <person name="Belahbib H."/>
            <person name="Rocher C."/>
            <person name="Selva M."/>
            <person name="Riesgo A."/>
            <person name="Vervoort M."/>
            <person name="Leys S.P."/>
            <person name="Kodjabachian L."/>
            <person name="Le Bivic A."/>
            <person name="Borchiellini C."/>
            <person name="Claverie J.M."/>
            <person name="Renard E."/>
        </authorList>
    </citation>
    <scope>NUCLEOTIDE SEQUENCE [LARGE SCALE GENOMIC DNA]</scope>
    <source>
        <strain evidence="7">SPO-2</strain>
    </source>
</reference>
<dbReference type="SUPFAM" id="SSF81901">
    <property type="entry name" value="HCP-like"/>
    <property type="match status" value="1"/>
</dbReference>
<dbReference type="GO" id="GO:0005737">
    <property type="term" value="C:cytoplasm"/>
    <property type="evidence" value="ECO:0007669"/>
    <property type="project" value="UniProtKB-SubCell"/>
</dbReference>